<dbReference type="PROSITE" id="PS51725">
    <property type="entry name" value="ABM"/>
    <property type="match status" value="1"/>
</dbReference>
<organism evidence="2 3">
    <name type="scientific">Nonlabens tegetincola</name>
    <dbReference type="NCBI Taxonomy" id="323273"/>
    <lineage>
        <taxon>Bacteria</taxon>
        <taxon>Pseudomonadati</taxon>
        <taxon>Bacteroidota</taxon>
        <taxon>Flavobacteriia</taxon>
        <taxon>Flavobacteriales</taxon>
        <taxon>Flavobacteriaceae</taxon>
        <taxon>Nonlabens</taxon>
    </lineage>
</organism>
<dbReference type="SUPFAM" id="SSF54909">
    <property type="entry name" value="Dimeric alpha+beta barrel"/>
    <property type="match status" value="1"/>
</dbReference>
<dbReference type="AlphaFoldDB" id="A0A090Q4V3"/>
<dbReference type="Proteomes" id="UP000029221">
    <property type="component" value="Unassembled WGS sequence"/>
</dbReference>
<name>A0A090Q4V3_9FLAO</name>
<dbReference type="Pfam" id="PF03992">
    <property type="entry name" value="ABM"/>
    <property type="match status" value="1"/>
</dbReference>
<protein>
    <recommendedName>
        <fullName evidence="1">ABM domain-containing protein</fullName>
    </recommendedName>
</protein>
<dbReference type="STRING" id="319236.BST91_03165"/>
<feature type="domain" description="ABM" evidence="1">
    <location>
        <begin position="1"/>
        <end position="83"/>
    </location>
</feature>
<gene>
    <name evidence="2" type="ORF">JCM19294_1092</name>
</gene>
<sequence>MVFEEKHISSFQTMFDHYKEQIRNQEGCTFLELYQDINEPGRFFTYSYWDSEEYLNKYRKSTLFKEVWPKTKEMFAQLQLHIQCLKK</sequence>
<dbReference type="Gene3D" id="3.30.70.100">
    <property type="match status" value="1"/>
</dbReference>
<evidence type="ECO:0000313" key="3">
    <source>
        <dbReference type="Proteomes" id="UP000029221"/>
    </source>
</evidence>
<keyword evidence="3" id="KW-1185">Reference proteome</keyword>
<reference evidence="2" key="1">
    <citation type="journal article" date="2014" name="Genome Announc.">
        <title>Draft Genome Sequences of Marine Flavobacterium Nonlabens Strains NR17, NR24, NR27, NR32, NR33, and Ara13.</title>
        <authorList>
            <person name="Nakanishi M."/>
            <person name="Meirelles P."/>
            <person name="Suzuki R."/>
            <person name="Takatani N."/>
            <person name="Mino S."/>
            <person name="Suda W."/>
            <person name="Oshima K."/>
            <person name="Hattori M."/>
            <person name="Ohkuma M."/>
            <person name="Hosokawa M."/>
            <person name="Miyashita K."/>
            <person name="Thompson F.L."/>
            <person name="Niwa A."/>
            <person name="Sawabe T."/>
            <person name="Sawabe T."/>
        </authorList>
    </citation>
    <scope>NUCLEOTIDE SEQUENCE [LARGE SCALE GENOMIC DNA]</scope>
    <source>
        <strain evidence="2">JCM 19294</strain>
    </source>
</reference>
<evidence type="ECO:0000259" key="1">
    <source>
        <dbReference type="PROSITE" id="PS51725"/>
    </source>
</evidence>
<dbReference type="EMBL" id="BBML01000003">
    <property type="protein sequence ID" value="GAK96783.1"/>
    <property type="molecule type" value="Genomic_DNA"/>
</dbReference>
<evidence type="ECO:0000313" key="2">
    <source>
        <dbReference type="EMBL" id="GAK96783.1"/>
    </source>
</evidence>
<accession>A0A090Q4V3</accession>
<proteinExistence type="predicted"/>
<dbReference type="eggNOG" id="COG1359">
    <property type="taxonomic scope" value="Bacteria"/>
</dbReference>
<comment type="caution">
    <text evidence="2">The sequence shown here is derived from an EMBL/GenBank/DDBJ whole genome shotgun (WGS) entry which is preliminary data.</text>
</comment>
<dbReference type="InterPro" id="IPR011008">
    <property type="entry name" value="Dimeric_a/b-barrel"/>
</dbReference>
<dbReference type="InterPro" id="IPR007138">
    <property type="entry name" value="ABM_dom"/>
</dbReference>